<dbReference type="InterPro" id="IPR015943">
    <property type="entry name" value="WD40/YVTN_repeat-like_dom_sf"/>
</dbReference>
<dbReference type="AlphaFoldDB" id="A0A120K0X5"/>
<name>A0A120K0X5_9SACH</name>
<proteinExistence type="predicted"/>
<dbReference type="InterPro" id="IPR036322">
    <property type="entry name" value="WD40_repeat_dom_sf"/>
</dbReference>
<dbReference type="OrthoDB" id="7668193at2759"/>
<gene>
    <name evidence="1" type="ORF">AW171_hschr2311</name>
</gene>
<dbReference type="STRING" id="45286.A0A120K0X5"/>
<protein>
    <submittedName>
        <fullName evidence="1">HBL108Cp</fullName>
    </submittedName>
</protein>
<dbReference type="Gene3D" id="2.130.10.10">
    <property type="entry name" value="YVTN repeat-like/Quinoprotein amine dehydrogenase"/>
    <property type="match status" value="1"/>
</dbReference>
<dbReference type="RefSeq" id="XP_017985790.1">
    <property type="nucleotide sequence ID" value="XM_018130114.1"/>
</dbReference>
<dbReference type="Pfam" id="PF00400">
    <property type="entry name" value="WD40"/>
    <property type="match status" value="1"/>
</dbReference>
<keyword evidence="2" id="KW-1185">Reference proteome</keyword>
<dbReference type="InterPro" id="IPR001680">
    <property type="entry name" value="WD40_rpt"/>
</dbReference>
<evidence type="ECO:0000313" key="2">
    <source>
        <dbReference type="Proteomes" id="UP000243052"/>
    </source>
</evidence>
<organism evidence="1 2">
    <name type="scientific">Eremothecium sinecaudum</name>
    <dbReference type="NCBI Taxonomy" id="45286"/>
    <lineage>
        <taxon>Eukaryota</taxon>
        <taxon>Fungi</taxon>
        <taxon>Dikarya</taxon>
        <taxon>Ascomycota</taxon>
        <taxon>Saccharomycotina</taxon>
        <taxon>Saccharomycetes</taxon>
        <taxon>Saccharomycetales</taxon>
        <taxon>Saccharomycetaceae</taxon>
        <taxon>Eremothecium</taxon>
    </lineage>
</organism>
<dbReference type="SUPFAM" id="SSF50978">
    <property type="entry name" value="WD40 repeat-like"/>
    <property type="match status" value="1"/>
</dbReference>
<dbReference type="SMART" id="SM00320">
    <property type="entry name" value="WD40"/>
    <property type="match status" value="1"/>
</dbReference>
<dbReference type="Proteomes" id="UP000243052">
    <property type="component" value="Chromosome ii"/>
</dbReference>
<dbReference type="EMBL" id="CP014242">
    <property type="protein sequence ID" value="AMD18794.1"/>
    <property type="molecule type" value="Genomic_DNA"/>
</dbReference>
<accession>A0A120K0X5</accession>
<dbReference type="GeneID" id="28721962"/>
<sequence>MAVEQKLYYTLRAHVASITDLCCVYGLNTPHLLSSDSDGTIYLWNLISRRPVAHGKISGQVVWIDCLRPGLYVALSKDNTLRFMRTQHNKEIVKITEYVSRELQELRVVYEIPVNSLNFANVAIQELDNERYMLWCCNTMDSECIDIYEFNLSNEQSFKRVFQALNIYEQISNIRGEKNIFKFDKLGTIMKFLAVGPMVYCGFESGFVVGLRVCDGVVDIAYVSPVHYPEPVLGMVYNKEKHVVLTSSTKNIIGIHCTEMGFGKLYDKIDNVRIMRGLEYTKTSFNVPLKKVSHIDVLDGLLLLGSWTGYVVALQESDNEVVFKIRKDKNQVYVDDSYIGNAEPSNKEKPWTPVGCVIGVPGNVFDKLGNRNSLRPGEIRKLNEFAKHRWCVVGYEDGTITIYQV</sequence>
<evidence type="ECO:0000313" key="1">
    <source>
        <dbReference type="EMBL" id="AMD18794.1"/>
    </source>
</evidence>
<reference evidence="1 2" key="1">
    <citation type="submission" date="2016-01" db="EMBL/GenBank/DDBJ databases">
        <title>Genome sequence of the yeast Holleya sinecauda.</title>
        <authorList>
            <person name="Dietrich F.S."/>
        </authorList>
    </citation>
    <scope>NUCLEOTIDE SEQUENCE [LARGE SCALE GENOMIC DNA]</scope>
    <source>
        <strain evidence="1 2">ATCC 58844</strain>
    </source>
</reference>